<dbReference type="InterPro" id="IPR001207">
    <property type="entry name" value="Transposase_mutator"/>
</dbReference>
<reference evidence="8" key="1">
    <citation type="submission" date="2016-10" db="EMBL/GenBank/DDBJ databases">
        <authorList>
            <person name="Varghese N."/>
            <person name="Submissions S."/>
        </authorList>
    </citation>
    <scope>NUCLEOTIDE SEQUENCE [LARGE SCALE GENOMIC DNA]</scope>
    <source>
        <strain evidence="8">CGMCC 1.6489</strain>
    </source>
</reference>
<dbReference type="GO" id="GO:0006313">
    <property type="term" value="P:DNA transposition"/>
    <property type="evidence" value="ECO:0007669"/>
    <property type="project" value="UniProtKB-UniRule"/>
</dbReference>
<evidence type="ECO:0000313" key="7">
    <source>
        <dbReference type="EMBL" id="SET84130.1"/>
    </source>
</evidence>
<keyword evidence="8" id="KW-1185">Reference proteome</keyword>
<evidence type="ECO:0000256" key="6">
    <source>
        <dbReference type="RuleBase" id="RU365089"/>
    </source>
</evidence>
<evidence type="ECO:0000256" key="2">
    <source>
        <dbReference type="ARBA" id="ARBA00010961"/>
    </source>
</evidence>
<dbReference type="Pfam" id="PF00872">
    <property type="entry name" value="Transposase_mut"/>
    <property type="match status" value="1"/>
</dbReference>
<dbReference type="AlphaFoldDB" id="A0A1I0HJJ2"/>
<name>A0A1I0HJJ2_9GAMM</name>
<dbReference type="EMBL" id="FOHZ01000030">
    <property type="protein sequence ID" value="SET84130.1"/>
    <property type="molecule type" value="Genomic_DNA"/>
</dbReference>
<keyword evidence="3 6" id="KW-0815">Transposition</keyword>
<dbReference type="GO" id="GO:0003677">
    <property type="term" value="F:DNA binding"/>
    <property type="evidence" value="ECO:0007669"/>
    <property type="project" value="UniProtKB-UniRule"/>
</dbReference>
<evidence type="ECO:0000256" key="5">
    <source>
        <dbReference type="ARBA" id="ARBA00023172"/>
    </source>
</evidence>
<keyword evidence="6" id="KW-0814">Transposable element</keyword>
<dbReference type="GO" id="GO:0004803">
    <property type="term" value="F:transposase activity"/>
    <property type="evidence" value="ECO:0007669"/>
    <property type="project" value="UniProtKB-UniRule"/>
</dbReference>
<proteinExistence type="inferred from homology"/>
<comment type="similarity">
    <text evidence="2 6">Belongs to the transposase mutator family.</text>
</comment>
<dbReference type="PANTHER" id="PTHR33217">
    <property type="entry name" value="TRANSPOSASE FOR INSERTION SEQUENCE ELEMENT IS1081"/>
    <property type="match status" value="1"/>
</dbReference>
<accession>A0A1I0HJJ2</accession>
<protein>
    <recommendedName>
        <fullName evidence="6">Mutator family transposase</fullName>
    </recommendedName>
</protein>
<evidence type="ECO:0000256" key="1">
    <source>
        <dbReference type="ARBA" id="ARBA00002190"/>
    </source>
</evidence>
<keyword evidence="4 6" id="KW-0238">DNA-binding</keyword>
<sequence length="102" mass="11884">MENLEKDRDELLAFYDFPAAHWIHLRTTNPIESTFATVRLRTKRSRSCGNRDTTLAMVFKLLQSAQKRWKRIKGFNQLKLVVSNVQFQDGERVDDQSGRDAA</sequence>
<comment type="function">
    <text evidence="1 6">Required for the transposition of the insertion element.</text>
</comment>
<dbReference type="PANTHER" id="PTHR33217:SF9">
    <property type="entry name" value="MUTATOR FAMILY TRANSPOSASE"/>
    <property type="match status" value="1"/>
</dbReference>
<evidence type="ECO:0000256" key="4">
    <source>
        <dbReference type="ARBA" id="ARBA00023125"/>
    </source>
</evidence>
<dbReference type="Proteomes" id="UP000198762">
    <property type="component" value="Unassembled WGS sequence"/>
</dbReference>
<keyword evidence="5 6" id="KW-0233">DNA recombination</keyword>
<gene>
    <name evidence="7" type="ORF">SAMN04487962_1307</name>
</gene>
<evidence type="ECO:0000256" key="3">
    <source>
        <dbReference type="ARBA" id="ARBA00022578"/>
    </source>
</evidence>
<organism evidence="7 8">
    <name type="scientific">Marinobacter segnicrescens</name>
    <dbReference type="NCBI Taxonomy" id="430453"/>
    <lineage>
        <taxon>Bacteria</taxon>
        <taxon>Pseudomonadati</taxon>
        <taxon>Pseudomonadota</taxon>
        <taxon>Gammaproteobacteria</taxon>
        <taxon>Pseudomonadales</taxon>
        <taxon>Marinobacteraceae</taxon>
        <taxon>Marinobacter</taxon>
    </lineage>
</organism>
<evidence type="ECO:0000313" key="8">
    <source>
        <dbReference type="Proteomes" id="UP000198762"/>
    </source>
</evidence>
<dbReference type="STRING" id="430453.SAMN04487962_1307"/>